<dbReference type="OrthoDB" id="5797214at2"/>
<sequence length="86" mass="9887">MSFRINTAFKGVGPTLQICDATSGSVRLAWEHQRQAPDISEEDRELMQLCREEATHNLLRRRFLLTTEQYLKGELDAAGQPRTRAR</sequence>
<proteinExistence type="predicted"/>
<accession>A0A2N7U9H5</accession>
<reference evidence="1 2" key="1">
    <citation type="submission" date="2018-01" db="EMBL/GenBank/DDBJ databases">
        <title>Halomonas endophytica sp. nov., isolated from storage liquid in the stems of Populus euphratica.</title>
        <authorList>
            <person name="Chen C."/>
        </authorList>
    </citation>
    <scope>NUCLEOTIDE SEQUENCE [LARGE SCALE GENOMIC DNA]</scope>
    <source>
        <strain evidence="1 2">MC28</strain>
    </source>
</reference>
<gene>
    <name evidence="1" type="ORF">C1H69_03580</name>
</gene>
<organism evidence="1 2">
    <name type="scientific">Billgrantia endophytica</name>
    <dbReference type="NCBI Taxonomy" id="2033802"/>
    <lineage>
        <taxon>Bacteria</taxon>
        <taxon>Pseudomonadati</taxon>
        <taxon>Pseudomonadota</taxon>
        <taxon>Gammaproteobacteria</taxon>
        <taxon>Oceanospirillales</taxon>
        <taxon>Halomonadaceae</taxon>
        <taxon>Billgrantia</taxon>
    </lineage>
</organism>
<dbReference type="Proteomes" id="UP000235803">
    <property type="component" value="Unassembled WGS sequence"/>
</dbReference>
<dbReference type="AlphaFoldDB" id="A0A2N7U9H5"/>
<evidence type="ECO:0000313" key="1">
    <source>
        <dbReference type="EMBL" id="PMR77101.1"/>
    </source>
</evidence>
<dbReference type="RefSeq" id="WP_102652044.1">
    <property type="nucleotide sequence ID" value="NZ_PNRF01000009.1"/>
</dbReference>
<name>A0A2N7U9H5_9GAMM</name>
<protein>
    <submittedName>
        <fullName evidence="1">Uncharacterized protein</fullName>
    </submittedName>
</protein>
<comment type="caution">
    <text evidence="1">The sequence shown here is derived from an EMBL/GenBank/DDBJ whole genome shotgun (WGS) entry which is preliminary data.</text>
</comment>
<evidence type="ECO:0000313" key="2">
    <source>
        <dbReference type="Proteomes" id="UP000235803"/>
    </source>
</evidence>
<keyword evidence="2" id="KW-1185">Reference proteome</keyword>
<dbReference type="EMBL" id="PNRF01000009">
    <property type="protein sequence ID" value="PMR77101.1"/>
    <property type="molecule type" value="Genomic_DNA"/>
</dbReference>